<sequence>QNHLVTGLNQQVCQLVRAGVEFPLFPWAWPGHLQAHFHLSQQTHGTSLAPVTLFQKSNST</sequence>
<evidence type="ECO:0000313" key="2">
    <source>
        <dbReference type="Proteomes" id="UP000472262"/>
    </source>
</evidence>
<organism evidence="1 2">
    <name type="scientific">Sinocyclocheilus grahami</name>
    <name type="common">Dianchi golden-line fish</name>
    <name type="synonym">Barbus grahami</name>
    <dbReference type="NCBI Taxonomy" id="75366"/>
    <lineage>
        <taxon>Eukaryota</taxon>
        <taxon>Metazoa</taxon>
        <taxon>Chordata</taxon>
        <taxon>Craniata</taxon>
        <taxon>Vertebrata</taxon>
        <taxon>Euteleostomi</taxon>
        <taxon>Actinopterygii</taxon>
        <taxon>Neopterygii</taxon>
        <taxon>Teleostei</taxon>
        <taxon>Ostariophysi</taxon>
        <taxon>Cypriniformes</taxon>
        <taxon>Cyprinidae</taxon>
        <taxon>Cyprininae</taxon>
        <taxon>Sinocyclocheilus</taxon>
    </lineage>
</organism>
<protein>
    <submittedName>
        <fullName evidence="1">Uncharacterized protein</fullName>
    </submittedName>
</protein>
<reference evidence="1" key="2">
    <citation type="submission" date="2025-09" db="UniProtKB">
        <authorList>
            <consortium name="Ensembl"/>
        </authorList>
    </citation>
    <scope>IDENTIFICATION</scope>
</reference>
<dbReference type="AlphaFoldDB" id="A0A672SGT2"/>
<accession>A0A672SGT2</accession>
<dbReference type="InParanoid" id="A0A672SGT2"/>
<dbReference type="Proteomes" id="UP000472262">
    <property type="component" value="Unassembled WGS sequence"/>
</dbReference>
<name>A0A672SGT2_SINGR</name>
<keyword evidence="2" id="KW-1185">Reference proteome</keyword>
<proteinExistence type="predicted"/>
<evidence type="ECO:0000313" key="1">
    <source>
        <dbReference type="Ensembl" id="ENSSGRP00000101220.1"/>
    </source>
</evidence>
<reference evidence="1" key="1">
    <citation type="submission" date="2025-08" db="UniProtKB">
        <authorList>
            <consortium name="Ensembl"/>
        </authorList>
    </citation>
    <scope>IDENTIFICATION</scope>
</reference>
<dbReference type="Ensembl" id="ENSSGRT00000107643.1">
    <property type="protein sequence ID" value="ENSSGRP00000101220.1"/>
    <property type="gene ID" value="ENSSGRG00000050355.1"/>
</dbReference>